<dbReference type="Proteomes" id="UP001212411">
    <property type="component" value="Chromosome 1"/>
</dbReference>
<gene>
    <name evidence="2" type="ORF">SOMG_00293</name>
</gene>
<dbReference type="EMBL" id="CP115611">
    <property type="protein sequence ID" value="WBW71602.1"/>
    <property type="molecule type" value="Genomic_DNA"/>
</dbReference>
<keyword evidence="3" id="KW-1185">Reference proteome</keyword>
<reference evidence="2 3" key="1">
    <citation type="journal article" date="2023" name="G3 (Bethesda)">
        <title>A high-quality reference genome for the fission yeast Schizosaccharomyces osmophilus.</title>
        <authorList>
            <person name="Jia G.S."/>
            <person name="Zhang W.C."/>
            <person name="Liang Y."/>
            <person name="Liu X.H."/>
            <person name="Rhind N."/>
            <person name="Pidoux A."/>
            <person name="Brysch-Herzberg M."/>
            <person name="Du L.L."/>
        </authorList>
    </citation>
    <scope>NUCLEOTIDE SEQUENCE [LARGE SCALE GENOMIC DNA]</scope>
    <source>
        <strain evidence="2 3">CBS 15793</strain>
    </source>
</reference>
<proteinExistence type="predicted"/>
<sequence length="193" mass="21538">MDLSLFSDIKSSINKEAKSQSSSKNNKPSKKDTSNPSKKRKEGKEGKEQSPSDNKENKKDQKNGEKQQTKKAKKENETLLKDIMDLGGSKEDLELIKDVGSDEEIDPKQDKNKKSSKADNDSDSNLLQDLSKFAGQLGFAQNRFDERAYDSESDEDSSEDEEASLSADSDSIVGEHEDDASDQQSDDKQHEKK</sequence>
<dbReference type="RefSeq" id="XP_056035845.1">
    <property type="nucleotide sequence ID" value="XM_056179088.1"/>
</dbReference>
<feature type="compositionally biased region" description="Basic and acidic residues" evidence="1">
    <location>
        <begin position="42"/>
        <end position="120"/>
    </location>
</feature>
<feature type="compositionally biased region" description="Acidic residues" evidence="1">
    <location>
        <begin position="151"/>
        <end position="163"/>
    </location>
</feature>
<name>A0AAE9W866_9SCHI</name>
<evidence type="ECO:0000313" key="2">
    <source>
        <dbReference type="EMBL" id="WBW71602.1"/>
    </source>
</evidence>
<evidence type="ECO:0000256" key="1">
    <source>
        <dbReference type="SAM" id="MobiDB-lite"/>
    </source>
</evidence>
<evidence type="ECO:0000313" key="3">
    <source>
        <dbReference type="Proteomes" id="UP001212411"/>
    </source>
</evidence>
<organism evidence="2 3">
    <name type="scientific">Schizosaccharomyces osmophilus</name>
    <dbReference type="NCBI Taxonomy" id="2545709"/>
    <lineage>
        <taxon>Eukaryota</taxon>
        <taxon>Fungi</taxon>
        <taxon>Dikarya</taxon>
        <taxon>Ascomycota</taxon>
        <taxon>Taphrinomycotina</taxon>
        <taxon>Schizosaccharomycetes</taxon>
        <taxon>Schizosaccharomycetales</taxon>
        <taxon>Schizosaccharomycetaceae</taxon>
        <taxon>Schizosaccharomyces</taxon>
    </lineage>
</organism>
<accession>A0AAE9W866</accession>
<dbReference type="GeneID" id="80873777"/>
<dbReference type="AlphaFoldDB" id="A0AAE9W866"/>
<dbReference type="KEGG" id="som:SOMG_00293"/>
<feature type="region of interest" description="Disordered" evidence="1">
    <location>
        <begin position="1"/>
        <end position="193"/>
    </location>
</feature>
<protein>
    <submittedName>
        <fullName evidence="2">Uncharacterized protein</fullName>
    </submittedName>
</protein>